<gene>
    <name evidence="4" type="primary">comGD</name>
    <name evidence="4" type="ORF">QYF49_17245</name>
</gene>
<evidence type="ECO:0000313" key="5">
    <source>
        <dbReference type="Proteomes" id="UP001168694"/>
    </source>
</evidence>
<dbReference type="SUPFAM" id="SSF54523">
    <property type="entry name" value="Pili subunits"/>
    <property type="match status" value="1"/>
</dbReference>
<keyword evidence="3" id="KW-0472">Membrane</keyword>
<keyword evidence="2" id="KW-0178">Competence</keyword>
<keyword evidence="5" id="KW-1185">Reference proteome</keyword>
<evidence type="ECO:0000256" key="1">
    <source>
        <dbReference type="ARBA" id="ARBA00004241"/>
    </source>
</evidence>
<keyword evidence="3" id="KW-1133">Transmembrane helix</keyword>
<comment type="caution">
    <text evidence="4">The sequence shown here is derived from an EMBL/GenBank/DDBJ whole genome shotgun (WGS) entry which is preliminary data.</text>
</comment>
<reference evidence="4" key="1">
    <citation type="submission" date="2023-06" db="EMBL/GenBank/DDBJ databases">
        <title>Draft Genome Sequences of Representative Paenibacillus Polymyxa, Bacillus cereus, Fictibacillus sp., and Brevibacillus agri Strains Isolated from Amazonian Dark Earth.</title>
        <authorList>
            <person name="Pellegrinetti T.A."/>
            <person name="Cunha I.C.M."/>
            <person name="Chaves M.G."/>
            <person name="Freitas A.S."/>
            <person name="Silva A.V.R."/>
            <person name="Tsai S.M."/>
            <person name="Mendes L.W."/>
        </authorList>
    </citation>
    <scope>NUCLEOTIDE SEQUENCE</scope>
    <source>
        <strain evidence="4">CENA-BCM004</strain>
    </source>
</reference>
<protein>
    <submittedName>
        <fullName evidence="4">Competence type IV pilus minor pilin ComGD</fullName>
    </submittedName>
</protein>
<comment type="subcellular location">
    <subcellularLocation>
        <location evidence="1">Cell surface</location>
    </subcellularLocation>
</comment>
<keyword evidence="3" id="KW-0812">Transmembrane</keyword>
<dbReference type="Pfam" id="PF07963">
    <property type="entry name" value="N_methyl"/>
    <property type="match status" value="1"/>
</dbReference>
<proteinExistence type="predicted"/>
<dbReference type="PIRSF" id="PIRSF021292">
    <property type="entry name" value="Competence_ComGD"/>
    <property type="match status" value="1"/>
</dbReference>
<dbReference type="Proteomes" id="UP001168694">
    <property type="component" value="Unassembled WGS sequence"/>
</dbReference>
<organism evidence="4 5">
    <name type="scientific">Fictibacillus terranigra</name>
    <dbReference type="NCBI Taxonomy" id="3058424"/>
    <lineage>
        <taxon>Bacteria</taxon>
        <taxon>Bacillati</taxon>
        <taxon>Bacillota</taxon>
        <taxon>Bacilli</taxon>
        <taxon>Bacillales</taxon>
        <taxon>Fictibacillaceae</taxon>
        <taxon>Fictibacillus</taxon>
    </lineage>
</organism>
<dbReference type="NCBIfam" id="TIGR02532">
    <property type="entry name" value="IV_pilin_GFxxxE"/>
    <property type="match status" value="1"/>
</dbReference>
<evidence type="ECO:0000256" key="2">
    <source>
        <dbReference type="ARBA" id="ARBA00023287"/>
    </source>
</evidence>
<dbReference type="InterPro" id="IPR016785">
    <property type="entry name" value="ComGD"/>
</dbReference>
<dbReference type="NCBIfam" id="NF040982">
    <property type="entry name" value="ComGD"/>
    <property type="match status" value="1"/>
</dbReference>
<evidence type="ECO:0000313" key="4">
    <source>
        <dbReference type="EMBL" id="MDN4074732.1"/>
    </source>
</evidence>
<accession>A0ABT8E9Z6</accession>
<name>A0ABT8E9Z6_9BACL</name>
<feature type="transmembrane region" description="Helical" evidence="3">
    <location>
        <begin position="12"/>
        <end position="34"/>
    </location>
</feature>
<dbReference type="InterPro" id="IPR012902">
    <property type="entry name" value="N_methyl_site"/>
</dbReference>
<sequence length="148" mass="17298">MKRRIKWVCGYSLLELLIVLSIGSILLSIASVSLQKYYKGREVHFFLEQFKRDLYFTQRTAINDHKVMHLHILPDENRYIIATAMNDLHKNVNYPKQIRFESSTMPLKITYNKSGNISNSGTLIIKTEAGKYKMVFLLGKGRFYAEKF</sequence>
<dbReference type="EMBL" id="JAUHLN010000003">
    <property type="protein sequence ID" value="MDN4074732.1"/>
    <property type="molecule type" value="Genomic_DNA"/>
</dbReference>
<dbReference type="RefSeq" id="WP_290400840.1">
    <property type="nucleotide sequence ID" value="NZ_JAUHLN010000003.1"/>
</dbReference>
<dbReference type="InterPro" id="IPR045584">
    <property type="entry name" value="Pilin-like"/>
</dbReference>
<evidence type="ECO:0000256" key="3">
    <source>
        <dbReference type="SAM" id="Phobius"/>
    </source>
</evidence>